<reference evidence="1" key="1">
    <citation type="journal article" date="2020" name="Stud. Mycol.">
        <title>101 Dothideomycetes genomes: a test case for predicting lifestyles and emergence of pathogens.</title>
        <authorList>
            <person name="Haridas S."/>
            <person name="Albert R."/>
            <person name="Binder M."/>
            <person name="Bloem J."/>
            <person name="Labutti K."/>
            <person name="Salamov A."/>
            <person name="Andreopoulos B."/>
            <person name="Baker S."/>
            <person name="Barry K."/>
            <person name="Bills G."/>
            <person name="Bluhm B."/>
            <person name="Cannon C."/>
            <person name="Castanera R."/>
            <person name="Culley D."/>
            <person name="Daum C."/>
            <person name="Ezra D."/>
            <person name="Gonzalez J."/>
            <person name="Henrissat B."/>
            <person name="Kuo A."/>
            <person name="Liang C."/>
            <person name="Lipzen A."/>
            <person name="Lutzoni F."/>
            <person name="Magnuson J."/>
            <person name="Mondo S."/>
            <person name="Nolan M."/>
            <person name="Ohm R."/>
            <person name="Pangilinan J."/>
            <person name="Park H.-J."/>
            <person name="Ramirez L."/>
            <person name="Alfaro M."/>
            <person name="Sun H."/>
            <person name="Tritt A."/>
            <person name="Yoshinaga Y."/>
            <person name="Zwiers L.-H."/>
            <person name="Turgeon B."/>
            <person name="Goodwin S."/>
            <person name="Spatafora J."/>
            <person name="Crous P."/>
            <person name="Grigoriev I."/>
        </authorList>
    </citation>
    <scope>NUCLEOTIDE SEQUENCE</scope>
    <source>
        <strain evidence="1">CBS 110217</strain>
    </source>
</reference>
<dbReference type="EMBL" id="ML978184">
    <property type="protein sequence ID" value="KAF2031029.1"/>
    <property type="molecule type" value="Genomic_DNA"/>
</dbReference>
<evidence type="ECO:0000313" key="1">
    <source>
        <dbReference type="EMBL" id="KAF2031029.1"/>
    </source>
</evidence>
<name>A0A9P4HC70_9PLEO</name>
<protein>
    <submittedName>
        <fullName evidence="1">Uncharacterized protein</fullName>
    </submittedName>
</protein>
<evidence type="ECO:0000313" key="2">
    <source>
        <dbReference type="Proteomes" id="UP000799777"/>
    </source>
</evidence>
<organism evidence="1 2">
    <name type="scientific">Setomelanomma holmii</name>
    <dbReference type="NCBI Taxonomy" id="210430"/>
    <lineage>
        <taxon>Eukaryota</taxon>
        <taxon>Fungi</taxon>
        <taxon>Dikarya</taxon>
        <taxon>Ascomycota</taxon>
        <taxon>Pezizomycotina</taxon>
        <taxon>Dothideomycetes</taxon>
        <taxon>Pleosporomycetidae</taxon>
        <taxon>Pleosporales</taxon>
        <taxon>Pleosporineae</taxon>
        <taxon>Phaeosphaeriaceae</taxon>
        <taxon>Setomelanomma</taxon>
    </lineage>
</organism>
<sequence length="202" mass="23406">MDAYTEPLSIRLRSRLLRDPQSKSRTLQHYRLSNKKNVQTQIHARKGASRPQETAITQFSDHVRTLYRPFVHSRTQAALGNARLRKAIDAYKLWVQMHDKLQIFRAATKYDGMASGWNAHKQAQRTISWKKAYVPALSAYRQLRLFVEEIKKQGEWPEVEEDFAAELADFDGTVLEAPGVQPEDLVDGFKEYNIELLAWFSV</sequence>
<proteinExistence type="predicted"/>
<gene>
    <name evidence="1" type="ORF">EK21DRAFT_88360</name>
</gene>
<dbReference type="Proteomes" id="UP000799777">
    <property type="component" value="Unassembled WGS sequence"/>
</dbReference>
<keyword evidence="2" id="KW-1185">Reference proteome</keyword>
<dbReference type="OrthoDB" id="3695486at2759"/>
<accession>A0A9P4HC70</accession>
<dbReference type="AlphaFoldDB" id="A0A9P4HC70"/>
<comment type="caution">
    <text evidence="1">The sequence shown here is derived from an EMBL/GenBank/DDBJ whole genome shotgun (WGS) entry which is preliminary data.</text>
</comment>